<evidence type="ECO:0000313" key="7">
    <source>
        <dbReference type="Proteomes" id="UP000221080"/>
    </source>
</evidence>
<keyword evidence="3 6" id="KW-0378">Hydrolase</keyword>
<reference evidence="7" key="1">
    <citation type="journal article" date="2016" name="Nat. Commun.">
        <title>The channel catfish genome sequence provides insights into the evolution of scale formation in teleosts.</title>
        <authorList>
            <person name="Liu Z."/>
            <person name="Liu S."/>
            <person name="Yao J."/>
            <person name="Bao L."/>
            <person name="Zhang J."/>
            <person name="Li Y."/>
            <person name="Jiang C."/>
            <person name="Sun L."/>
            <person name="Wang R."/>
            <person name="Zhang Y."/>
            <person name="Zhou T."/>
            <person name="Zeng Q."/>
            <person name="Fu Q."/>
            <person name="Gao S."/>
            <person name="Li N."/>
            <person name="Koren S."/>
            <person name="Jiang Y."/>
            <person name="Zimin A."/>
            <person name="Xu P."/>
            <person name="Phillippy A.M."/>
            <person name="Geng X."/>
            <person name="Song L."/>
            <person name="Sun F."/>
            <person name="Li C."/>
            <person name="Wang X."/>
            <person name="Chen A."/>
            <person name="Jin Y."/>
            <person name="Yuan Z."/>
            <person name="Yang Y."/>
            <person name="Tan S."/>
            <person name="Peatman E."/>
            <person name="Lu J."/>
            <person name="Qin Z."/>
            <person name="Dunham R."/>
            <person name="Li Z."/>
            <person name="Sonstegard T."/>
            <person name="Feng J."/>
            <person name="Danzmann R.G."/>
            <person name="Schroeder S."/>
            <person name="Scheffler B."/>
            <person name="Duke M.V."/>
            <person name="Ballard L."/>
            <person name="Kucuktas H."/>
            <person name="Kaltenboeck L."/>
            <person name="Liu H."/>
            <person name="Armbruster J."/>
            <person name="Xie Y."/>
            <person name="Kirby M.L."/>
            <person name="Tian Y."/>
            <person name="Flanagan M.E."/>
            <person name="Mu W."/>
            <person name="Waldbieser G.C."/>
        </authorList>
    </citation>
    <scope>NUCLEOTIDE SEQUENCE [LARGE SCALE GENOMIC DNA]</scope>
    <source>
        <strain evidence="7">SDA103</strain>
    </source>
</reference>
<accession>A0A2D0QWF1</accession>
<dbReference type="KEGG" id="ipu:108265127"/>
<dbReference type="GeneID" id="108265127"/>
<dbReference type="GO" id="GO:0005975">
    <property type="term" value="P:carbohydrate metabolic process"/>
    <property type="evidence" value="ECO:0007669"/>
    <property type="project" value="InterPro"/>
</dbReference>
<dbReference type="RefSeq" id="XP_047011640.1">
    <property type="nucleotide sequence ID" value="XM_047155684.2"/>
</dbReference>
<dbReference type="STRING" id="7998.ENSIPUP00000009538"/>
<dbReference type="GO" id="GO:0031410">
    <property type="term" value="C:cytoplasmic vesicle"/>
    <property type="evidence" value="ECO:0007669"/>
    <property type="project" value="TreeGrafter"/>
</dbReference>
<sequence>MDHRRTSNPLFPLLLLLFVACPCLSGPARSPLLPGQPFLILWAVPNKDCLGRPDPSAFGMEWEGRVAEFYEDSLGLYPYFNTEGEPVNGGLPQHTSLERHLQKVEGDLTATLPQTGMPGLGVLRWKEWEPQWSRNLGNQRKYLQTSRALLRGFFPGWSTDEVEKWAQVDFEAAAQFILMETLRELKRLRPQRLWGMAPYPSCYNSDPNQMLLGNYTGHCPAAEMALNDELMWLWKRSDALYPILALEKLPDGTKGAWLYASNQIREALRVAALAGTTFELPVFPLVKSMYISSSSFLSEANLVNTVGESAALGAAGVIIWDRFLTTKTQKLCSDLTSYVQEVLGPYAVNVTMATRLCSMSLCKGLGRCVRKKAEDPVYLHLPPAHFLLLRRGAEGIRATGQLPQYYLDGWRRDFHCHWFEALEGAAADQESVGIESGGQRSLPTIKPNNIAIHIVGTYGQSEGIEKTFGQSEETVAPMTPAEQEPSKSGCPAHFVTIILLCVPTFFSFTNFNF</sequence>
<dbReference type="AlphaFoldDB" id="A0A2D0QWF1"/>
<evidence type="ECO:0000256" key="3">
    <source>
        <dbReference type="ARBA" id="ARBA00022801"/>
    </source>
</evidence>
<dbReference type="Gene3D" id="3.20.20.70">
    <property type="entry name" value="Aldolase class I"/>
    <property type="match status" value="1"/>
</dbReference>
<name>A0A2D0QWF1_ICTPU</name>
<keyword evidence="7" id="KW-1185">Reference proteome</keyword>
<dbReference type="PANTHER" id="PTHR11769:SF36">
    <property type="entry name" value="HYALURONIDASE"/>
    <property type="match status" value="1"/>
</dbReference>
<dbReference type="EC" id="3.2.1.35" evidence="6"/>
<evidence type="ECO:0000256" key="6">
    <source>
        <dbReference type="RuleBase" id="RU610713"/>
    </source>
</evidence>
<keyword evidence="4" id="KW-1015">Disulfide bond</keyword>
<dbReference type="PROSITE" id="PS51257">
    <property type="entry name" value="PROKAR_LIPOPROTEIN"/>
    <property type="match status" value="1"/>
</dbReference>
<dbReference type="OrthoDB" id="8951657at2759"/>
<protein>
    <recommendedName>
        <fullName evidence="6">Hyaluronidase</fullName>
        <ecNumber evidence="6">3.2.1.35</ecNumber>
    </recommendedName>
</protein>
<dbReference type="SUPFAM" id="SSF51445">
    <property type="entry name" value="(Trans)glycosidases"/>
    <property type="match status" value="1"/>
</dbReference>
<dbReference type="GO" id="GO:0030214">
    <property type="term" value="P:hyaluronan catabolic process"/>
    <property type="evidence" value="ECO:0007669"/>
    <property type="project" value="TreeGrafter"/>
</dbReference>
<dbReference type="PRINTS" id="PR00846">
    <property type="entry name" value="GLHYDRLASE56"/>
</dbReference>
<evidence type="ECO:0000256" key="2">
    <source>
        <dbReference type="ARBA" id="ARBA00008871"/>
    </source>
</evidence>
<gene>
    <name evidence="8" type="primary">si:dkey-72l14.3</name>
</gene>
<proteinExistence type="inferred from homology"/>
<dbReference type="InterPro" id="IPR018155">
    <property type="entry name" value="Hyaluronidase"/>
</dbReference>
<evidence type="ECO:0000256" key="1">
    <source>
        <dbReference type="ARBA" id="ARBA00000251"/>
    </source>
</evidence>
<dbReference type="Proteomes" id="UP000221080">
    <property type="component" value="Chromosome 5"/>
</dbReference>
<dbReference type="Pfam" id="PF01630">
    <property type="entry name" value="Glyco_hydro_56"/>
    <property type="match status" value="1"/>
</dbReference>
<organism evidence="7 8">
    <name type="scientific">Ictalurus punctatus</name>
    <name type="common">Channel catfish</name>
    <name type="synonym">Silurus punctatus</name>
    <dbReference type="NCBI Taxonomy" id="7998"/>
    <lineage>
        <taxon>Eukaryota</taxon>
        <taxon>Metazoa</taxon>
        <taxon>Chordata</taxon>
        <taxon>Craniata</taxon>
        <taxon>Vertebrata</taxon>
        <taxon>Euteleostomi</taxon>
        <taxon>Actinopterygii</taxon>
        <taxon>Neopterygii</taxon>
        <taxon>Teleostei</taxon>
        <taxon>Ostariophysi</taxon>
        <taxon>Siluriformes</taxon>
        <taxon>Ictaluridae</taxon>
        <taxon>Ictalurus</taxon>
    </lineage>
</organism>
<dbReference type="InterPro" id="IPR017853">
    <property type="entry name" value="GH"/>
</dbReference>
<evidence type="ECO:0000313" key="8">
    <source>
        <dbReference type="RefSeq" id="XP_047011640.1"/>
    </source>
</evidence>
<dbReference type="InterPro" id="IPR013785">
    <property type="entry name" value="Aldolase_TIM"/>
</dbReference>
<reference evidence="8" key="2">
    <citation type="submission" date="2025-08" db="UniProtKB">
        <authorList>
            <consortium name="RefSeq"/>
        </authorList>
    </citation>
    <scope>IDENTIFICATION</scope>
    <source>
        <tissue evidence="8">Blood</tissue>
    </source>
</reference>
<evidence type="ECO:0000256" key="4">
    <source>
        <dbReference type="ARBA" id="ARBA00023157"/>
    </source>
</evidence>
<evidence type="ECO:0000256" key="5">
    <source>
        <dbReference type="ARBA" id="ARBA00023295"/>
    </source>
</evidence>
<comment type="catalytic activity">
    <reaction evidence="1 6">
        <text>Random hydrolysis of (1-&gt;4)-linkages between N-acetyl-beta-D-glucosamine and D-glucuronate residues in hyaluronate.</text>
        <dbReference type="EC" id="3.2.1.35"/>
    </reaction>
</comment>
<comment type="similarity">
    <text evidence="2 6">Belongs to the glycosyl hydrolase 56 family.</text>
</comment>
<dbReference type="FunFam" id="3.20.20.70:FF:000065">
    <property type="entry name" value="Hyaluronidase"/>
    <property type="match status" value="1"/>
</dbReference>
<dbReference type="PANTHER" id="PTHR11769">
    <property type="entry name" value="HYALURONIDASE"/>
    <property type="match status" value="1"/>
</dbReference>
<keyword evidence="5 6" id="KW-0326">Glycosidase</keyword>
<dbReference type="GO" id="GO:0004415">
    <property type="term" value="F:hyalurononglucosaminidase activity"/>
    <property type="evidence" value="ECO:0007669"/>
    <property type="project" value="UniProtKB-UniRule"/>
</dbReference>